<gene>
    <name evidence="2" type="ORF">QCL97_005415</name>
</gene>
<evidence type="ECO:0000313" key="3">
    <source>
        <dbReference type="Proteomes" id="UP001224516"/>
    </source>
</evidence>
<name>A0ABU8V0N9_9NEIS</name>
<evidence type="ECO:0000313" key="2">
    <source>
        <dbReference type="EMBL" id="MEJ8674156.1"/>
    </source>
</evidence>
<dbReference type="RefSeq" id="WP_307910310.1">
    <property type="nucleotide sequence ID" value="NZ_JAVFJF020000007.1"/>
</dbReference>
<dbReference type="PROSITE" id="PS51257">
    <property type="entry name" value="PROKAR_LIPOPROTEIN"/>
    <property type="match status" value="1"/>
</dbReference>
<feature type="signal peptide" evidence="1">
    <location>
        <begin position="1"/>
        <end position="19"/>
    </location>
</feature>
<keyword evidence="3" id="KW-1185">Reference proteome</keyword>
<dbReference type="EMBL" id="JAVFJF020000007">
    <property type="protein sequence ID" value="MEJ8674156.1"/>
    <property type="molecule type" value="Genomic_DNA"/>
</dbReference>
<protein>
    <submittedName>
        <fullName evidence="2">Amino acid ABC transporter substrate-binding protein</fullName>
    </submittedName>
</protein>
<dbReference type="Proteomes" id="UP001224516">
    <property type="component" value="Unassembled WGS sequence"/>
</dbReference>
<evidence type="ECO:0000256" key="1">
    <source>
        <dbReference type="SAM" id="SignalP"/>
    </source>
</evidence>
<organism evidence="2 3">
    <name type="scientific">Chromobacterium amazonense</name>
    <dbReference type="NCBI Taxonomy" id="1382803"/>
    <lineage>
        <taxon>Bacteria</taxon>
        <taxon>Pseudomonadati</taxon>
        <taxon>Pseudomonadota</taxon>
        <taxon>Betaproteobacteria</taxon>
        <taxon>Neisseriales</taxon>
        <taxon>Chromobacteriaceae</taxon>
        <taxon>Chromobacterium</taxon>
    </lineage>
</organism>
<keyword evidence="1" id="KW-0732">Signal</keyword>
<comment type="caution">
    <text evidence="2">The sequence shown here is derived from an EMBL/GenBank/DDBJ whole genome shotgun (WGS) entry which is preliminary data.</text>
</comment>
<proteinExistence type="predicted"/>
<reference evidence="2 3" key="1">
    <citation type="submission" date="2023-12" db="EMBL/GenBank/DDBJ databases">
        <title>Evaluation and characterization of a potential secondary metabolite violacein from indigenous Chromobacterium amazonense SAM215.</title>
        <authorList>
            <person name="Tarafdar M.R."/>
            <person name="Abedin S.M."/>
            <person name="Atiqua A."/>
            <person name="Saha A."/>
            <person name="Khan S.N."/>
        </authorList>
    </citation>
    <scope>NUCLEOTIDE SEQUENCE [LARGE SCALE GENOMIC DNA]</scope>
    <source>
        <strain evidence="2 3">SAM215</strain>
    </source>
</reference>
<sequence>MRAWMLALWLALLSCQTHAESAMEVRYISDAPRYQEYIEILRTALDKTIPEYGPYVMSHPEAEMNEPRYMADAVSGKSVNLVWGSTSVERERTLIPIRIPLGKGLLGYRIGLIRAGEQARFSGVKTRDDLKRFTFGMGPGWGDIAICRHAGLTVWIDPYEKLFKMLTAGRFDFYSRGVNEIFTEFQAFHLSEQGIAVEKDLLLHSIYPFYFFVSPAEPRLASRLKMGLEKMLNDGSFDAIFWKYNQANIERAGLARRHVIELANPALPPDTPLDDHRLWFAPSARRP</sequence>
<feature type="chain" id="PRO_5045215795" evidence="1">
    <location>
        <begin position="20"/>
        <end position="287"/>
    </location>
</feature>
<accession>A0ABU8V0N9</accession>
<dbReference type="SUPFAM" id="SSF53850">
    <property type="entry name" value="Periplasmic binding protein-like II"/>
    <property type="match status" value="1"/>
</dbReference>